<dbReference type="FunFam" id="1.10.10.10:FF:000001">
    <property type="entry name" value="LysR family transcriptional regulator"/>
    <property type="match status" value="1"/>
</dbReference>
<dbReference type="AlphaFoldDB" id="A0A150PQY2"/>
<dbReference type="PRINTS" id="PR00039">
    <property type="entry name" value="HTHLYSR"/>
</dbReference>
<dbReference type="Gene3D" id="1.10.10.10">
    <property type="entry name" value="Winged helix-like DNA-binding domain superfamily/Winged helix DNA-binding domain"/>
    <property type="match status" value="1"/>
</dbReference>
<dbReference type="Gene3D" id="3.40.190.290">
    <property type="match status" value="1"/>
</dbReference>
<proteinExistence type="inferred from homology"/>
<dbReference type="InterPro" id="IPR005119">
    <property type="entry name" value="LysR_subst-bd"/>
</dbReference>
<keyword evidence="3" id="KW-0238">DNA-binding</keyword>
<evidence type="ECO:0000256" key="3">
    <source>
        <dbReference type="ARBA" id="ARBA00023125"/>
    </source>
</evidence>
<evidence type="ECO:0000259" key="6">
    <source>
        <dbReference type="PROSITE" id="PS50931"/>
    </source>
</evidence>
<reference evidence="7 8" key="1">
    <citation type="submission" date="2014-02" db="EMBL/GenBank/DDBJ databases">
        <title>The small core and large imbalanced accessory genome model reveals a collaborative survival strategy of Sorangium cellulosum strains in nature.</title>
        <authorList>
            <person name="Han K."/>
            <person name="Peng R."/>
            <person name="Blom J."/>
            <person name="Li Y.-Z."/>
        </authorList>
    </citation>
    <scope>NUCLEOTIDE SEQUENCE [LARGE SCALE GENOMIC DNA]</scope>
    <source>
        <strain evidence="7 8">So0157-25</strain>
    </source>
</reference>
<evidence type="ECO:0000313" key="8">
    <source>
        <dbReference type="Proteomes" id="UP000075420"/>
    </source>
</evidence>
<dbReference type="SUPFAM" id="SSF53850">
    <property type="entry name" value="Periplasmic binding protein-like II"/>
    <property type="match status" value="1"/>
</dbReference>
<evidence type="ECO:0000256" key="5">
    <source>
        <dbReference type="SAM" id="Coils"/>
    </source>
</evidence>
<evidence type="ECO:0000256" key="2">
    <source>
        <dbReference type="ARBA" id="ARBA00023015"/>
    </source>
</evidence>
<evidence type="ECO:0000313" key="7">
    <source>
        <dbReference type="EMBL" id="KYF58080.1"/>
    </source>
</evidence>
<dbReference type="PROSITE" id="PS50931">
    <property type="entry name" value="HTH_LYSR"/>
    <property type="match status" value="1"/>
</dbReference>
<keyword evidence="4" id="KW-0804">Transcription</keyword>
<organism evidence="7 8">
    <name type="scientific">Sorangium cellulosum</name>
    <name type="common">Polyangium cellulosum</name>
    <dbReference type="NCBI Taxonomy" id="56"/>
    <lineage>
        <taxon>Bacteria</taxon>
        <taxon>Pseudomonadati</taxon>
        <taxon>Myxococcota</taxon>
        <taxon>Polyangia</taxon>
        <taxon>Polyangiales</taxon>
        <taxon>Polyangiaceae</taxon>
        <taxon>Sorangium</taxon>
    </lineage>
</organism>
<gene>
    <name evidence="7" type="ORF">BE08_41110</name>
</gene>
<dbReference type="Proteomes" id="UP000075420">
    <property type="component" value="Unassembled WGS sequence"/>
</dbReference>
<dbReference type="SUPFAM" id="SSF46785">
    <property type="entry name" value="Winged helix' DNA-binding domain"/>
    <property type="match status" value="1"/>
</dbReference>
<keyword evidence="2" id="KW-0805">Transcription regulation</keyword>
<dbReference type="EMBL" id="JELY01000796">
    <property type="protein sequence ID" value="KYF58080.1"/>
    <property type="molecule type" value="Genomic_DNA"/>
</dbReference>
<dbReference type="Pfam" id="PF03466">
    <property type="entry name" value="LysR_substrate"/>
    <property type="match status" value="1"/>
</dbReference>
<protein>
    <submittedName>
        <fullName evidence="7">LysR family transcriptional regulator</fullName>
    </submittedName>
</protein>
<evidence type="ECO:0000256" key="1">
    <source>
        <dbReference type="ARBA" id="ARBA00009437"/>
    </source>
</evidence>
<dbReference type="InterPro" id="IPR036390">
    <property type="entry name" value="WH_DNA-bd_sf"/>
</dbReference>
<feature type="coiled-coil region" evidence="5">
    <location>
        <begin position="23"/>
        <end position="89"/>
    </location>
</feature>
<keyword evidence="5" id="KW-0175">Coiled coil</keyword>
<accession>A0A150PQY2</accession>
<name>A0A150PQY2_SORCE</name>
<evidence type="ECO:0000256" key="4">
    <source>
        <dbReference type="ARBA" id="ARBA00023163"/>
    </source>
</evidence>
<dbReference type="GO" id="GO:0003677">
    <property type="term" value="F:DNA binding"/>
    <property type="evidence" value="ECO:0007669"/>
    <property type="project" value="UniProtKB-KW"/>
</dbReference>
<sequence length="297" mass="32354">MDSLANIEAFVRVAELGSITRAARSLHITASAASRRIAQLEDELGVRLFHRTTRALRLSDEGGAFLERCQRILEELEAAKRSIAHARAVPEGRLCVEAPAVLGRLALAPALPGFLAQHPGIELDLRLRDAVIDPAAEGVDVSLRIGRLRDAEVVARRLGVTRMLVCASPEYLRRSGTPETPADLQQHRCLGFVREGRVVPWRFRAESGALRFEPAGFVSVNDGDALKALAVAGAGLAWVFDFMIAPELASGALVTVLDEFAVDERPIHALYQSPRHVIPRVRVFLDFASTLLGPPRS</sequence>
<dbReference type="InterPro" id="IPR000847">
    <property type="entry name" value="LysR_HTH_N"/>
</dbReference>
<dbReference type="InterPro" id="IPR036388">
    <property type="entry name" value="WH-like_DNA-bd_sf"/>
</dbReference>
<dbReference type="Pfam" id="PF00126">
    <property type="entry name" value="HTH_1"/>
    <property type="match status" value="1"/>
</dbReference>
<dbReference type="PANTHER" id="PTHR30537">
    <property type="entry name" value="HTH-TYPE TRANSCRIPTIONAL REGULATOR"/>
    <property type="match status" value="1"/>
</dbReference>
<dbReference type="CDD" id="cd08422">
    <property type="entry name" value="PBP2_CrgA_like"/>
    <property type="match status" value="1"/>
</dbReference>
<comment type="similarity">
    <text evidence="1">Belongs to the LysR transcriptional regulatory family.</text>
</comment>
<dbReference type="InterPro" id="IPR058163">
    <property type="entry name" value="LysR-type_TF_proteobact-type"/>
</dbReference>
<dbReference type="PANTHER" id="PTHR30537:SF5">
    <property type="entry name" value="HTH-TYPE TRANSCRIPTIONAL ACTIVATOR TTDR-RELATED"/>
    <property type="match status" value="1"/>
</dbReference>
<comment type="caution">
    <text evidence="7">The sequence shown here is derived from an EMBL/GenBank/DDBJ whole genome shotgun (WGS) entry which is preliminary data.</text>
</comment>
<dbReference type="FunFam" id="3.40.190.290:FF:000001">
    <property type="entry name" value="Transcriptional regulator, LysR family"/>
    <property type="match status" value="1"/>
</dbReference>
<feature type="domain" description="HTH lysR-type" evidence="6">
    <location>
        <begin position="1"/>
        <end position="59"/>
    </location>
</feature>
<dbReference type="GO" id="GO:0003700">
    <property type="term" value="F:DNA-binding transcription factor activity"/>
    <property type="evidence" value="ECO:0007669"/>
    <property type="project" value="InterPro"/>
</dbReference>